<evidence type="ECO:0000313" key="2">
    <source>
        <dbReference type="Proteomes" id="UP000828941"/>
    </source>
</evidence>
<proteinExistence type="predicted"/>
<evidence type="ECO:0000313" key="1">
    <source>
        <dbReference type="EMBL" id="KAI4298173.1"/>
    </source>
</evidence>
<sequence>MKWGKRKTSSPSSSRPTSISNISPFSWLSKFKRMSINSGSGPDPAKLKQKVYKHSPSVSAPQYACRNGGRFYGCDDDDDFWRLSFSKEGNYNKKNTDVLKYLWDNSNDDQHFNPSSTCCKKHGGREGSMKFKEKDVGLRDGRKLPKDMEISMEMDEYDRDMEFDQKVQRVLQEQLLKLQRDAEKTEVAPRRIWTPTTYSSSPCVDSKNSRQRAIREDVLLSTSEKKLGSKSQNLKQIEELKSKTEKERKSLHVSRELQRRKPKHSPKVRVYSPRTASKVEICKIKAIEEMRKAKLKMKKAKEKIVKETPGLDSYAVVKCSFNPQQDFRDSMVQMIKEKQISQPEEMEELLACYLTLNSDEYHDLIIKVFRQVWLLYEQDSLGY</sequence>
<accession>A0ACB9KLS0</accession>
<dbReference type="Proteomes" id="UP000828941">
    <property type="component" value="Chromosome 13"/>
</dbReference>
<name>A0ACB9KLS0_BAUVA</name>
<reference evidence="1 2" key="1">
    <citation type="journal article" date="2022" name="DNA Res.">
        <title>Chromosomal-level genome assembly of the orchid tree Bauhinia variegata (Leguminosae; Cercidoideae) supports the allotetraploid origin hypothesis of Bauhinia.</title>
        <authorList>
            <person name="Zhong Y."/>
            <person name="Chen Y."/>
            <person name="Zheng D."/>
            <person name="Pang J."/>
            <person name="Liu Y."/>
            <person name="Luo S."/>
            <person name="Meng S."/>
            <person name="Qian L."/>
            <person name="Wei D."/>
            <person name="Dai S."/>
            <person name="Zhou R."/>
        </authorList>
    </citation>
    <scope>NUCLEOTIDE SEQUENCE [LARGE SCALE GENOMIC DNA]</scope>
    <source>
        <strain evidence="1">BV-YZ2020</strain>
    </source>
</reference>
<dbReference type="EMBL" id="CM039438">
    <property type="protein sequence ID" value="KAI4298173.1"/>
    <property type="molecule type" value="Genomic_DNA"/>
</dbReference>
<keyword evidence="2" id="KW-1185">Reference proteome</keyword>
<comment type="caution">
    <text evidence="1">The sequence shown here is derived from an EMBL/GenBank/DDBJ whole genome shotgun (WGS) entry which is preliminary data.</text>
</comment>
<gene>
    <name evidence="1" type="ORF">L6164_031764</name>
</gene>
<organism evidence="1 2">
    <name type="scientific">Bauhinia variegata</name>
    <name type="common">Purple orchid tree</name>
    <name type="synonym">Phanera variegata</name>
    <dbReference type="NCBI Taxonomy" id="167791"/>
    <lineage>
        <taxon>Eukaryota</taxon>
        <taxon>Viridiplantae</taxon>
        <taxon>Streptophyta</taxon>
        <taxon>Embryophyta</taxon>
        <taxon>Tracheophyta</taxon>
        <taxon>Spermatophyta</taxon>
        <taxon>Magnoliopsida</taxon>
        <taxon>eudicotyledons</taxon>
        <taxon>Gunneridae</taxon>
        <taxon>Pentapetalae</taxon>
        <taxon>rosids</taxon>
        <taxon>fabids</taxon>
        <taxon>Fabales</taxon>
        <taxon>Fabaceae</taxon>
        <taxon>Cercidoideae</taxon>
        <taxon>Cercideae</taxon>
        <taxon>Bauhiniinae</taxon>
        <taxon>Bauhinia</taxon>
    </lineage>
</organism>
<protein>
    <submittedName>
        <fullName evidence="1">Uncharacterized protein</fullName>
    </submittedName>
</protein>